<comment type="caution">
    <text evidence="2">The sequence shown here is derived from an EMBL/GenBank/DDBJ whole genome shotgun (WGS) entry which is preliminary data.</text>
</comment>
<feature type="transmembrane region" description="Helical" evidence="1">
    <location>
        <begin position="100"/>
        <end position="117"/>
    </location>
</feature>
<keyword evidence="1" id="KW-0812">Transmembrane</keyword>
<dbReference type="RefSeq" id="XP_051439998.1">
    <property type="nucleotide sequence ID" value="XM_051592717.1"/>
</dbReference>
<dbReference type="EMBL" id="MU621014">
    <property type="protein sequence ID" value="KAI8574992.1"/>
    <property type="molecule type" value="Genomic_DNA"/>
</dbReference>
<accession>A0AAD5E1D4</accession>
<evidence type="ECO:0000313" key="3">
    <source>
        <dbReference type="Proteomes" id="UP001206595"/>
    </source>
</evidence>
<keyword evidence="1" id="KW-1133">Transmembrane helix</keyword>
<protein>
    <submittedName>
        <fullName evidence="2">Uncharacterized protein</fullName>
    </submittedName>
</protein>
<proteinExistence type="predicted"/>
<dbReference type="InterPro" id="IPR043502">
    <property type="entry name" value="DNA/RNA_pol_sf"/>
</dbReference>
<name>A0AAD5E1D4_UMBRA</name>
<sequence>MLRIPDTSTALRGFIVILQYYRRFIPNCSELLAPLTKRLRMFVISKKSGGFRPFFNLRSLNQIVECPHSKMENIQQVIKLINRDDFYTSQRKLNLHFAGLLKRTTISLFAMIVYYSVQATSG</sequence>
<dbReference type="SUPFAM" id="SSF56672">
    <property type="entry name" value="DNA/RNA polymerases"/>
    <property type="match status" value="1"/>
</dbReference>
<reference evidence="2" key="2">
    <citation type="journal article" date="2022" name="Proc. Natl. Acad. Sci. U.S.A.">
        <title>Diploid-dominant life cycles characterize the early evolution of Fungi.</title>
        <authorList>
            <person name="Amses K.R."/>
            <person name="Simmons D.R."/>
            <person name="Longcore J.E."/>
            <person name="Mondo S.J."/>
            <person name="Seto K."/>
            <person name="Jeronimo G.H."/>
            <person name="Bonds A.E."/>
            <person name="Quandt C.A."/>
            <person name="Davis W.J."/>
            <person name="Chang Y."/>
            <person name="Federici B.A."/>
            <person name="Kuo A."/>
            <person name="LaButti K."/>
            <person name="Pangilinan J."/>
            <person name="Andreopoulos W."/>
            <person name="Tritt A."/>
            <person name="Riley R."/>
            <person name="Hundley H."/>
            <person name="Johnson J."/>
            <person name="Lipzen A."/>
            <person name="Barry K."/>
            <person name="Lang B.F."/>
            <person name="Cuomo C.A."/>
            <person name="Buchler N.E."/>
            <person name="Grigoriev I.V."/>
            <person name="Spatafora J.W."/>
            <person name="Stajich J.E."/>
            <person name="James T.Y."/>
        </authorList>
    </citation>
    <scope>NUCLEOTIDE SEQUENCE</scope>
    <source>
        <strain evidence="2">AG</strain>
    </source>
</reference>
<evidence type="ECO:0000256" key="1">
    <source>
        <dbReference type="SAM" id="Phobius"/>
    </source>
</evidence>
<gene>
    <name evidence="2" type="ORF">K450DRAFT_263862</name>
</gene>
<keyword evidence="3" id="KW-1185">Reference proteome</keyword>
<dbReference type="InterPro" id="IPR043128">
    <property type="entry name" value="Rev_trsase/Diguanyl_cyclase"/>
</dbReference>
<dbReference type="AlphaFoldDB" id="A0AAD5E1D4"/>
<dbReference type="Gene3D" id="3.30.70.270">
    <property type="match status" value="1"/>
</dbReference>
<reference evidence="2" key="1">
    <citation type="submission" date="2021-06" db="EMBL/GenBank/DDBJ databases">
        <authorList>
            <consortium name="DOE Joint Genome Institute"/>
            <person name="Mondo S.J."/>
            <person name="Amses K.R."/>
            <person name="Simmons D.R."/>
            <person name="Longcore J.E."/>
            <person name="Seto K."/>
            <person name="Alves G.H."/>
            <person name="Bonds A.E."/>
            <person name="Quandt C.A."/>
            <person name="Davis W.J."/>
            <person name="Chang Y."/>
            <person name="Letcher P.M."/>
            <person name="Powell M.J."/>
            <person name="Kuo A."/>
            <person name="Labutti K."/>
            <person name="Pangilinan J."/>
            <person name="Andreopoulos W."/>
            <person name="Tritt A."/>
            <person name="Riley R."/>
            <person name="Hundley H."/>
            <person name="Johnson J."/>
            <person name="Lipzen A."/>
            <person name="Barry K."/>
            <person name="Berbee M.L."/>
            <person name="Buchler N.E."/>
            <person name="Grigoriev I.V."/>
            <person name="Spatafora J.W."/>
            <person name="Stajich J.E."/>
            <person name="James T.Y."/>
        </authorList>
    </citation>
    <scope>NUCLEOTIDE SEQUENCE</scope>
    <source>
        <strain evidence="2">AG</strain>
    </source>
</reference>
<dbReference type="Proteomes" id="UP001206595">
    <property type="component" value="Unassembled WGS sequence"/>
</dbReference>
<keyword evidence="1" id="KW-0472">Membrane</keyword>
<evidence type="ECO:0000313" key="2">
    <source>
        <dbReference type="EMBL" id="KAI8574992.1"/>
    </source>
</evidence>
<dbReference type="GeneID" id="75918059"/>
<organism evidence="2 3">
    <name type="scientific">Umbelopsis ramanniana AG</name>
    <dbReference type="NCBI Taxonomy" id="1314678"/>
    <lineage>
        <taxon>Eukaryota</taxon>
        <taxon>Fungi</taxon>
        <taxon>Fungi incertae sedis</taxon>
        <taxon>Mucoromycota</taxon>
        <taxon>Mucoromycotina</taxon>
        <taxon>Umbelopsidomycetes</taxon>
        <taxon>Umbelopsidales</taxon>
        <taxon>Umbelopsidaceae</taxon>
        <taxon>Umbelopsis</taxon>
    </lineage>
</organism>